<dbReference type="Pfam" id="PF03795">
    <property type="entry name" value="YCII"/>
    <property type="match status" value="1"/>
</dbReference>
<gene>
    <name evidence="3" type="ORF">GCM10009810_23430</name>
</gene>
<sequence>MKYLVLLVGDGEEAPWSSLSADEQAALMQKFGEFGAACTAREGVAILGGEALGGPEDATVMRTRAGSVTLTEGPYAEALEGLGGFYLVESPDLDTLVELLQALPRYDMQISPVLDMA</sequence>
<dbReference type="RefSeq" id="WP_324387885.1">
    <property type="nucleotide sequence ID" value="NZ_BAAAPN010000053.1"/>
</dbReference>
<proteinExistence type="inferred from homology"/>
<evidence type="ECO:0000313" key="4">
    <source>
        <dbReference type="Proteomes" id="UP001501475"/>
    </source>
</evidence>
<evidence type="ECO:0000256" key="1">
    <source>
        <dbReference type="ARBA" id="ARBA00007689"/>
    </source>
</evidence>
<dbReference type="SUPFAM" id="SSF54909">
    <property type="entry name" value="Dimeric alpha+beta barrel"/>
    <property type="match status" value="1"/>
</dbReference>
<comment type="similarity">
    <text evidence="1">Belongs to the YciI family.</text>
</comment>
<dbReference type="InterPro" id="IPR005545">
    <property type="entry name" value="YCII"/>
</dbReference>
<comment type="caution">
    <text evidence="3">The sequence shown here is derived from an EMBL/GenBank/DDBJ whole genome shotgun (WGS) entry which is preliminary data.</text>
</comment>
<dbReference type="Gene3D" id="3.30.70.1060">
    <property type="entry name" value="Dimeric alpha+beta barrel"/>
    <property type="match status" value="1"/>
</dbReference>
<dbReference type="EMBL" id="BAAAPN010000053">
    <property type="protein sequence ID" value="GAA1763548.1"/>
    <property type="molecule type" value="Genomic_DNA"/>
</dbReference>
<reference evidence="4" key="1">
    <citation type="journal article" date="2019" name="Int. J. Syst. Evol. Microbiol.">
        <title>The Global Catalogue of Microorganisms (GCM) 10K type strain sequencing project: providing services to taxonomists for standard genome sequencing and annotation.</title>
        <authorList>
            <consortium name="The Broad Institute Genomics Platform"/>
            <consortium name="The Broad Institute Genome Sequencing Center for Infectious Disease"/>
            <person name="Wu L."/>
            <person name="Ma J."/>
        </authorList>
    </citation>
    <scope>NUCLEOTIDE SEQUENCE [LARGE SCALE GENOMIC DNA]</scope>
    <source>
        <strain evidence="4">JCM 15591</strain>
    </source>
</reference>
<keyword evidence="4" id="KW-1185">Reference proteome</keyword>
<dbReference type="InterPro" id="IPR011008">
    <property type="entry name" value="Dimeric_a/b-barrel"/>
</dbReference>
<accession>A0ABP4WYH7</accession>
<evidence type="ECO:0000259" key="2">
    <source>
        <dbReference type="Pfam" id="PF03795"/>
    </source>
</evidence>
<dbReference type="PANTHER" id="PTHR35174:SF3">
    <property type="entry name" value="BLL7171 PROTEIN"/>
    <property type="match status" value="1"/>
</dbReference>
<feature type="domain" description="YCII-related" evidence="2">
    <location>
        <begin position="1"/>
        <end position="107"/>
    </location>
</feature>
<protein>
    <submittedName>
        <fullName evidence="3">YciI family protein</fullName>
    </submittedName>
</protein>
<organism evidence="3 4">
    <name type="scientific">Nostocoides vanveenii</name>
    <dbReference type="NCBI Taxonomy" id="330835"/>
    <lineage>
        <taxon>Bacteria</taxon>
        <taxon>Bacillati</taxon>
        <taxon>Actinomycetota</taxon>
        <taxon>Actinomycetes</taxon>
        <taxon>Micrococcales</taxon>
        <taxon>Intrasporangiaceae</taxon>
        <taxon>Nostocoides</taxon>
    </lineage>
</organism>
<dbReference type="PANTHER" id="PTHR35174">
    <property type="entry name" value="BLL7171 PROTEIN-RELATED"/>
    <property type="match status" value="1"/>
</dbReference>
<evidence type="ECO:0000313" key="3">
    <source>
        <dbReference type="EMBL" id="GAA1763548.1"/>
    </source>
</evidence>
<dbReference type="Proteomes" id="UP001501475">
    <property type="component" value="Unassembled WGS sequence"/>
</dbReference>
<name>A0ABP4WYH7_9MICO</name>